<dbReference type="InterPro" id="IPR051829">
    <property type="entry name" value="Multiheme_Cytochr_ET"/>
</dbReference>
<evidence type="ECO:0000256" key="1">
    <source>
        <dbReference type="ARBA" id="ARBA00022729"/>
    </source>
</evidence>
<dbReference type="EMBL" id="QZKU01000089">
    <property type="protein sequence ID" value="RJP19455.1"/>
    <property type="molecule type" value="Genomic_DNA"/>
</dbReference>
<dbReference type="Pfam" id="PF14522">
    <property type="entry name" value="Cytochrome_C7"/>
    <property type="match status" value="1"/>
</dbReference>
<evidence type="ECO:0000313" key="4">
    <source>
        <dbReference type="EMBL" id="RJP19455.1"/>
    </source>
</evidence>
<evidence type="ECO:0000313" key="5">
    <source>
        <dbReference type="Proteomes" id="UP000265882"/>
    </source>
</evidence>
<dbReference type="PANTHER" id="PTHR35038:SF5">
    <property type="entry name" value="CYTOCHROME C-TYPE PROTEIN NRFB"/>
    <property type="match status" value="1"/>
</dbReference>
<dbReference type="Proteomes" id="UP000265882">
    <property type="component" value="Unassembled WGS sequence"/>
</dbReference>
<reference evidence="4 5" key="1">
    <citation type="journal article" date="2017" name="ISME J.">
        <title>Energy and carbon metabolisms in a deep terrestrial subsurface fluid microbial community.</title>
        <authorList>
            <person name="Momper L."/>
            <person name="Jungbluth S.P."/>
            <person name="Lee M.D."/>
            <person name="Amend J.P."/>
        </authorList>
    </citation>
    <scope>NUCLEOTIDE SEQUENCE [LARGE SCALE GENOMIC DNA]</scope>
    <source>
        <strain evidence="4">SURF_5</strain>
    </source>
</reference>
<sequence>MIIKKTSLLAIVLLILCPVVLTSACSGGGGGGGGGGGDTGHVLDQEADFLVSGHADAMAEAFVHWDEEDPPEVPVTCAKCHNTAGFQDFLGVDGSTVRVVDFAVAIDPAANNAFTCDLCHNSEIDHWNSVIFPSGAEVTGLQREAFCMECHQGRESTVSVDAAIAAAAPPDDDTVSASLSFKNVHYFPAAATLYGGTAMGAYQYTGKSYDVKFAHVEGFDTCIDCHNPHSLEVEVQSCQPCHTGAATAADLVNIRMLGSTRDYDGDGNITEGMAREIETLQSMLYAAIQAYASEVAGADIIYDPNAYPYFFGDTNGNGVVDEGEAKYASWTARLVRAAYNHHYVVKDPGSYAHNGKYIVELLYDSIEDINSALAPASQIDLSSAHRIDAGHFAGSEEAFRHWDGDGEVSSSCSRCHSATGLAEYLETGTVATQALANGFLCSTCHDAIPNFSSQRLAVQVTFPSGEVIDSGDNTTNLCMQCHQGRESKVSVDAKTTGKPEDTIDATLSFVNVHYFAAGATRYGTEALGGYEYDGMSYDGYFPHVAAYSACNDCHDTHALEPKVEVCGQCHAGVVDPADMFNIRMAGSTVDYNGNGNVTEGISSEIEGLRTLLYAAIQAYPATVPGANPIAYDGSSYPYFFDDLNGNGVADAGEGKYTTWTPRLLKAAYNMQYTLKDPGCSAHNAKYVIELLYDGINSLDPTVAAGLTRNDEGHFNAASEAFRHWDGDGEVSASCTRCHAPAAGFDYYIQNGVDSPAALPVSYGLTCETCHTGTDFAGSAPRKFVPSVTFKSGVTITNNPATPDDSFLCIVCHQGRESKSTIDAAIGAGSFSFKNVHYLPAGAIQYGSDAIIGYQYDGKSYVEMFDHFSPNSAQCNFCHELAPEKHTFHVVLTTECTGCHGPVATVEDIRTLRATDYDGDTNNTERLIDEIATLGNALYAEIQTYAATTLGSPIVYDEHAHPYFFIDTNGNGVRDAGEDSKYTAWDGALMKAAHNFQIWVKEPGAWAHNTNYIAQLLIDSIEDLGGDVSSFKRP</sequence>
<accession>A0A3A4NLR8</accession>
<dbReference type="PROSITE" id="PS51257">
    <property type="entry name" value="PROKAR_LIPOPROTEIN"/>
    <property type="match status" value="1"/>
</dbReference>
<feature type="domain" description="Cytochrome c7-like" evidence="3">
    <location>
        <begin position="399"/>
        <end position="483"/>
    </location>
</feature>
<dbReference type="SUPFAM" id="SSF48695">
    <property type="entry name" value="Multiheme cytochromes"/>
    <property type="match status" value="3"/>
</dbReference>
<proteinExistence type="predicted"/>
<dbReference type="InterPro" id="IPR029467">
    <property type="entry name" value="Cyt_c7-like"/>
</dbReference>
<gene>
    <name evidence="4" type="ORF">C4520_12800</name>
</gene>
<dbReference type="GO" id="GO:0016491">
    <property type="term" value="F:oxidoreductase activity"/>
    <property type="evidence" value="ECO:0007669"/>
    <property type="project" value="TreeGrafter"/>
</dbReference>
<dbReference type="Gene3D" id="1.10.1130.10">
    <property type="entry name" value="Flavocytochrome C3, Chain A"/>
    <property type="match status" value="3"/>
</dbReference>
<organism evidence="4 5">
    <name type="scientific">Abyssobacteria bacterium (strain SURF_5)</name>
    <dbReference type="NCBI Taxonomy" id="2093360"/>
    <lineage>
        <taxon>Bacteria</taxon>
        <taxon>Pseudomonadati</taxon>
        <taxon>Candidatus Hydrogenedentota</taxon>
        <taxon>Candidatus Abyssobacteria</taxon>
    </lineage>
</organism>
<evidence type="ECO:0000259" key="3">
    <source>
        <dbReference type="Pfam" id="PF14522"/>
    </source>
</evidence>
<comment type="caution">
    <text evidence="4">The sequence shown here is derived from an EMBL/GenBank/DDBJ whole genome shotgun (WGS) entry which is preliminary data.</text>
</comment>
<feature type="signal peptide" evidence="2">
    <location>
        <begin position="1"/>
        <end position="24"/>
    </location>
</feature>
<evidence type="ECO:0000256" key="2">
    <source>
        <dbReference type="SAM" id="SignalP"/>
    </source>
</evidence>
<keyword evidence="1 2" id="KW-0732">Signal</keyword>
<protein>
    <recommendedName>
        <fullName evidence="3">Cytochrome c7-like domain-containing protein</fullName>
    </recommendedName>
</protein>
<feature type="chain" id="PRO_5017448718" description="Cytochrome c7-like domain-containing protein" evidence="2">
    <location>
        <begin position="25"/>
        <end position="1033"/>
    </location>
</feature>
<dbReference type="InterPro" id="IPR036280">
    <property type="entry name" value="Multihaem_cyt_sf"/>
</dbReference>
<name>A0A3A4NLR8_ABYX5</name>
<dbReference type="AlphaFoldDB" id="A0A3A4NLR8"/>
<dbReference type="PANTHER" id="PTHR35038">
    <property type="entry name" value="DISSIMILATORY SULFITE REDUCTASE SIRA"/>
    <property type="match status" value="1"/>
</dbReference>